<organism evidence="1 2">
    <name type="scientific">Snuella sedimenti</name>
    <dbReference type="NCBI Taxonomy" id="2798802"/>
    <lineage>
        <taxon>Bacteria</taxon>
        <taxon>Pseudomonadati</taxon>
        <taxon>Bacteroidota</taxon>
        <taxon>Flavobacteriia</taxon>
        <taxon>Flavobacteriales</taxon>
        <taxon>Flavobacteriaceae</taxon>
        <taxon>Snuella</taxon>
    </lineage>
</organism>
<name>A0A8J7IHM4_9FLAO</name>
<gene>
    <name evidence="1" type="ORF">JF259_10835</name>
</gene>
<keyword evidence="2" id="KW-1185">Reference proteome</keyword>
<dbReference type="Proteomes" id="UP000610931">
    <property type="component" value="Unassembled WGS sequence"/>
</dbReference>
<proteinExistence type="predicted"/>
<evidence type="ECO:0008006" key="3">
    <source>
        <dbReference type="Google" id="ProtNLM"/>
    </source>
</evidence>
<dbReference type="RefSeq" id="WP_199115346.1">
    <property type="nucleotide sequence ID" value="NZ_JAELVQ010000013.1"/>
</dbReference>
<reference evidence="1" key="1">
    <citation type="submission" date="2020-12" db="EMBL/GenBank/DDBJ databases">
        <title>Snuella sp. nov., isolated from sediment in Incheon.</title>
        <authorList>
            <person name="Kim W."/>
        </authorList>
    </citation>
    <scope>NUCLEOTIDE SEQUENCE</scope>
    <source>
        <strain evidence="1">CAU 1569</strain>
    </source>
</reference>
<dbReference type="AlphaFoldDB" id="A0A8J7IHM4"/>
<protein>
    <recommendedName>
        <fullName evidence="3">WD40 repeat domain-containing protein</fullName>
    </recommendedName>
</protein>
<evidence type="ECO:0000313" key="2">
    <source>
        <dbReference type="Proteomes" id="UP000610931"/>
    </source>
</evidence>
<dbReference type="EMBL" id="JAELVQ010000013">
    <property type="protein sequence ID" value="MBJ6368583.1"/>
    <property type="molecule type" value="Genomic_DNA"/>
</dbReference>
<dbReference type="InterPro" id="IPR036322">
    <property type="entry name" value="WD40_repeat_dom_sf"/>
</dbReference>
<evidence type="ECO:0000313" key="1">
    <source>
        <dbReference type="EMBL" id="MBJ6368583.1"/>
    </source>
</evidence>
<sequence>MKLNLIDVIDSPLSYMRQAIWVSVERESFLLTDIFKVAEITFKRKTNVDILSEAASKDEAYKMKKVYEDRFASDLYEEISLTGKSGFKYLSVNDYNKLNGLSAGSDTYFDLINVFGIHKYELPVKTNKGLIMQFQEKQINVLNPADEALSILYSLPFKAKEVTAIHSFHNHNLLVYGTNDGKIYLQSLSDQNIRPIKVDDCKTTCQDIYLDANDEYGYICGMGYLKIYKFINYELKLVSEFKTSARSVNVFNNLIILNKGMHGIELLKFYGDKIEKLDSLDIGFTVDLMRFNKANKTILISSKPIGKLALLKVSEPEKRTLSLSKLFKFGN</sequence>
<accession>A0A8J7IHM4</accession>
<dbReference type="SUPFAM" id="SSF50978">
    <property type="entry name" value="WD40 repeat-like"/>
    <property type="match status" value="1"/>
</dbReference>
<comment type="caution">
    <text evidence="1">The sequence shown here is derived from an EMBL/GenBank/DDBJ whole genome shotgun (WGS) entry which is preliminary data.</text>
</comment>